<organism evidence="3 4">
    <name type="scientific">Sphingomonas sanxanigenens DSM 19645 = NX02</name>
    <dbReference type="NCBI Taxonomy" id="1123269"/>
    <lineage>
        <taxon>Bacteria</taxon>
        <taxon>Pseudomonadati</taxon>
        <taxon>Pseudomonadota</taxon>
        <taxon>Alphaproteobacteria</taxon>
        <taxon>Sphingomonadales</taxon>
        <taxon>Sphingomonadaceae</taxon>
        <taxon>Sphingomonas</taxon>
    </lineage>
</organism>
<dbReference type="PROSITE" id="PS51257">
    <property type="entry name" value="PROKAR_LIPOPROTEIN"/>
    <property type="match status" value="1"/>
</dbReference>
<dbReference type="HOGENOM" id="CLU_2371325_0_0_5"/>
<dbReference type="RefSeq" id="WP_025293619.1">
    <property type="nucleotide sequence ID" value="NZ_CP006644.1"/>
</dbReference>
<dbReference type="EMBL" id="CP006644">
    <property type="protein sequence ID" value="AHE55448.1"/>
    <property type="molecule type" value="Genomic_DNA"/>
</dbReference>
<keyword evidence="2" id="KW-0732">Signal</keyword>
<protein>
    <recommendedName>
        <fullName evidence="5">Lipoprotein</fullName>
    </recommendedName>
</protein>
<dbReference type="eggNOG" id="ENOG5031C2Z">
    <property type="taxonomic scope" value="Bacteria"/>
</dbReference>
<dbReference type="AlphaFoldDB" id="W0AGP1"/>
<proteinExistence type="predicted"/>
<feature type="signal peptide" evidence="2">
    <location>
        <begin position="1"/>
        <end position="24"/>
    </location>
</feature>
<evidence type="ECO:0008006" key="5">
    <source>
        <dbReference type="Google" id="ProtNLM"/>
    </source>
</evidence>
<feature type="coiled-coil region" evidence="1">
    <location>
        <begin position="24"/>
        <end position="59"/>
    </location>
</feature>
<keyword evidence="4" id="KW-1185">Reference proteome</keyword>
<reference evidence="3 4" key="1">
    <citation type="submission" date="2013-07" db="EMBL/GenBank/DDBJ databases">
        <title>Completed genome of Sphingomonas sanxanigenens NX02.</title>
        <authorList>
            <person name="Ma T."/>
            <person name="Huang H."/>
            <person name="Wu M."/>
            <person name="Li X."/>
            <person name="Li G."/>
        </authorList>
    </citation>
    <scope>NUCLEOTIDE SEQUENCE [LARGE SCALE GENOMIC DNA]</scope>
    <source>
        <strain evidence="3 4">NX02</strain>
    </source>
</reference>
<name>W0AGP1_9SPHN</name>
<evidence type="ECO:0000256" key="1">
    <source>
        <dbReference type="SAM" id="Coils"/>
    </source>
</evidence>
<sequence>MKIALAIGTALCALTFASCNQSPADNLADRVEDAANERADAMENRAGALEDRAEQVRQTGEERADAISAADRNVAATMSQERRDAVIANEAPAVR</sequence>
<accession>W0AGP1</accession>
<keyword evidence="1" id="KW-0175">Coiled coil</keyword>
<evidence type="ECO:0000256" key="2">
    <source>
        <dbReference type="SAM" id="SignalP"/>
    </source>
</evidence>
<dbReference type="PATRIC" id="fig|1123269.5.peg.3701"/>
<evidence type="ECO:0000313" key="4">
    <source>
        <dbReference type="Proteomes" id="UP000018851"/>
    </source>
</evidence>
<gene>
    <name evidence="3" type="ORF">NX02_18920</name>
</gene>
<dbReference type="OrthoDB" id="7580075at2"/>
<dbReference type="KEGG" id="ssan:NX02_18920"/>
<evidence type="ECO:0000313" key="3">
    <source>
        <dbReference type="EMBL" id="AHE55448.1"/>
    </source>
</evidence>
<feature type="chain" id="PRO_5004786258" description="Lipoprotein" evidence="2">
    <location>
        <begin position="25"/>
        <end position="95"/>
    </location>
</feature>
<dbReference type="Proteomes" id="UP000018851">
    <property type="component" value="Chromosome"/>
</dbReference>